<dbReference type="InParanoid" id="A0A6P8HZW9"/>
<evidence type="ECO:0000256" key="6">
    <source>
        <dbReference type="ARBA" id="ARBA00023136"/>
    </source>
</evidence>
<feature type="transmembrane region" description="Helical" evidence="7">
    <location>
        <begin position="125"/>
        <end position="145"/>
    </location>
</feature>
<organism evidence="9 10">
    <name type="scientific">Actinia tenebrosa</name>
    <name type="common">Australian red waratah sea anemone</name>
    <dbReference type="NCBI Taxonomy" id="6105"/>
    <lineage>
        <taxon>Eukaryota</taxon>
        <taxon>Metazoa</taxon>
        <taxon>Cnidaria</taxon>
        <taxon>Anthozoa</taxon>
        <taxon>Hexacorallia</taxon>
        <taxon>Actiniaria</taxon>
        <taxon>Actiniidae</taxon>
        <taxon>Actinia</taxon>
    </lineage>
</organism>
<keyword evidence="2" id="KW-0813">Transport</keyword>
<evidence type="ECO:0000313" key="9">
    <source>
        <dbReference type="Proteomes" id="UP000515163"/>
    </source>
</evidence>
<dbReference type="PANTHER" id="PTHR11662">
    <property type="entry name" value="SOLUTE CARRIER FAMILY 17"/>
    <property type="match status" value="1"/>
</dbReference>
<dbReference type="GO" id="GO:0006820">
    <property type="term" value="P:monoatomic anion transport"/>
    <property type="evidence" value="ECO:0007669"/>
    <property type="project" value="TreeGrafter"/>
</dbReference>
<dbReference type="PANTHER" id="PTHR11662:SF399">
    <property type="entry name" value="FI19708P1-RELATED"/>
    <property type="match status" value="1"/>
</dbReference>
<dbReference type="Pfam" id="PF07690">
    <property type="entry name" value="MFS_1"/>
    <property type="match status" value="1"/>
</dbReference>
<dbReference type="GO" id="GO:0015293">
    <property type="term" value="F:symporter activity"/>
    <property type="evidence" value="ECO:0007669"/>
    <property type="project" value="UniProtKB-KW"/>
</dbReference>
<protein>
    <submittedName>
        <fullName evidence="10">Vesicular glutamate transporter 1-like</fullName>
    </submittedName>
</protein>
<keyword evidence="4" id="KW-0769">Symport</keyword>
<comment type="subcellular location">
    <subcellularLocation>
        <location evidence="1">Membrane</location>
        <topology evidence="1">Multi-pass membrane protein</topology>
    </subcellularLocation>
</comment>
<dbReference type="GeneID" id="116296854"/>
<feature type="transmembrane region" description="Helical" evidence="7">
    <location>
        <begin position="182"/>
        <end position="201"/>
    </location>
</feature>
<dbReference type="RefSeq" id="XP_031560821.1">
    <property type="nucleotide sequence ID" value="XM_031704961.1"/>
</dbReference>
<gene>
    <name evidence="10" type="primary">LOC116296854</name>
</gene>
<accession>A0A6P8HZW9</accession>
<feature type="transmembrane region" description="Helical" evidence="7">
    <location>
        <begin position="20"/>
        <end position="40"/>
    </location>
</feature>
<evidence type="ECO:0000256" key="1">
    <source>
        <dbReference type="ARBA" id="ARBA00004141"/>
    </source>
</evidence>
<feature type="transmembrane region" description="Helical" evidence="7">
    <location>
        <begin position="213"/>
        <end position="238"/>
    </location>
</feature>
<dbReference type="InterPro" id="IPR050382">
    <property type="entry name" value="MFS_Na/Anion_cotransporter"/>
</dbReference>
<keyword evidence="3 7" id="KW-0812">Transmembrane</keyword>
<feature type="transmembrane region" description="Helical" evidence="7">
    <location>
        <begin position="250"/>
        <end position="269"/>
    </location>
</feature>
<sequence>MTMPITGLLTKYGFDGGWGSVFYCFGVFGLLWYMVWLLFVHETPEQHPSMSVEERELLSHNDKDLNKVGKVNVPWMSILKSLPVWAIVAANFSLDWAFYVLLISIPKFLVEVFDTEIHKMGFMAAAPFLVKGICTPVAGLSADLLRKYTWSTKTVRRCFYAVGTLSTGAFILIAGYTNSVAVVVVCMAISGASTSLSYPAYTVNMLDIAPRCAGVIMGLCNTLGTTAGFISPILVGFVTLNQTLEEWQTVFWINAILMCIGTGLFCSFLEGDRQAWDVVEDSNDDSVDSSKNIEAFEPNN</sequence>
<evidence type="ECO:0000313" key="10">
    <source>
        <dbReference type="RefSeq" id="XP_031560821.1"/>
    </source>
</evidence>
<feature type="domain" description="Major facilitator superfamily (MFS) profile" evidence="8">
    <location>
        <begin position="83"/>
        <end position="300"/>
    </location>
</feature>
<dbReference type="KEGG" id="aten:116296854"/>
<name>A0A6P8HZW9_ACTTE</name>
<dbReference type="FunFam" id="1.20.1250.20:FF:000003">
    <property type="entry name" value="Solute carrier family 17 member 3"/>
    <property type="match status" value="1"/>
</dbReference>
<evidence type="ECO:0000256" key="2">
    <source>
        <dbReference type="ARBA" id="ARBA00022448"/>
    </source>
</evidence>
<dbReference type="OrthoDB" id="2985014at2759"/>
<evidence type="ECO:0000256" key="3">
    <source>
        <dbReference type="ARBA" id="ARBA00022692"/>
    </source>
</evidence>
<dbReference type="GO" id="GO:0016020">
    <property type="term" value="C:membrane"/>
    <property type="evidence" value="ECO:0007669"/>
    <property type="project" value="UniProtKB-SubCell"/>
</dbReference>
<evidence type="ECO:0000256" key="5">
    <source>
        <dbReference type="ARBA" id="ARBA00022989"/>
    </source>
</evidence>
<dbReference type="InterPro" id="IPR036259">
    <property type="entry name" value="MFS_trans_sf"/>
</dbReference>
<dbReference type="Proteomes" id="UP000515163">
    <property type="component" value="Unplaced"/>
</dbReference>
<feature type="transmembrane region" description="Helical" evidence="7">
    <location>
        <begin position="84"/>
        <end position="105"/>
    </location>
</feature>
<keyword evidence="6 7" id="KW-0472">Membrane</keyword>
<dbReference type="Gene3D" id="1.20.1250.20">
    <property type="entry name" value="MFS general substrate transporter like domains"/>
    <property type="match status" value="2"/>
</dbReference>
<keyword evidence="9" id="KW-1185">Reference proteome</keyword>
<dbReference type="InterPro" id="IPR011701">
    <property type="entry name" value="MFS"/>
</dbReference>
<reference evidence="10" key="1">
    <citation type="submission" date="2025-08" db="UniProtKB">
        <authorList>
            <consortium name="RefSeq"/>
        </authorList>
    </citation>
    <scope>IDENTIFICATION</scope>
    <source>
        <tissue evidence="10">Tentacle</tissue>
    </source>
</reference>
<dbReference type="SUPFAM" id="SSF103473">
    <property type="entry name" value="MFS general substrate transporter"/>
    <property type="match status" value="1"/>
</dbReference>
<feature type="transmembrane region" description="Helical" evidence="7">
    <location>
        <begin position="157"/>
        <end position="176"/>
    </location>
</feature>
<evidence type="ECO:0000259" key="8">
    <source>
        <dbReference type="PROSITE" id="PS50850"/>
    </source>
</evidence>
<keyword evidence="5 7" id="KW-1133">Transmembrane helix</keyword>
<dbReference type="AlphaFoldDB" id="A0A6P8HZW9"/>
<proteinExistence type="predicted"/>
<dbReference type="PROSITE" id="PS50850">
    <property type="entry name" value="MFS"/>
    <property type="match status" value="1"/>
</dbReference>
<dbReference type="InterPro" id="IPR020846">
    <property type="entry name" value="MFS_dom"/>
</dbReference>
<evidence type="ECO:0000256" key="7">
    <source>
        <dbReference type="SAM" id="Phobius"/>
    </source>
</evidence>
<evidence type="ECO:0000256" key="4">
    <source>
        <dbReference type="ARBA" id="ARBA00022847"/>
    </source>
</evidence>